<dbReference type="GO" id="GO:0016020">
    <property type="term" value="C:membrane"/>
    <property type="evidence" value="ECO:0007669"/>
    <property type="project" value="InterPro"/>
</dbReference>
<evidence type="ECO:0000256" key="5">
    <source>
        <dbReference type="ARBA" id="ARBA00023157"/>
    </source>
</evidence>
<accession>A0A4Q7Y6N8</accession>
<feature type="domain" description="Rieske" evidence="7">
    <location>
        <begin position="4"/>
        <end position="99"/>
    </location>
</feature>
<dbReference type="InterPro" id="IPR005805">
    <property type="entry name" value="Rieske_Fe-S_prot_C"/>
</dbReference>
<comment type="caution">
    <text evidence="8">The sequence shown here is derived from an EMBL/GenBank/DDBJ whole genome shotgun (WGS) entry which is preliminary data.</text>
</comment>
<reference evidence="8 9" key="1">
    <citation type="submission" date="2019-02" db="EMBL/GenBank/DDBJ databases">
        <title>Sequencing the genomes of 1000 actinobacteria strains.</title>
        <authorList>
            <person name="Klenk H.-P."/>
        </authorList>
    </citation>
    <scope>NUCLEOTIDE SEQUENCE [LARGE SCALE GENOMIC DNA]</scope>
    <source>
        <strain evidence="8 9">DSM 44509</strain>
    </source>
</reference>
<dbReference type="InterPro" id="IPR036922">
    <property type="entry name" value="Rieske_2Fe-2S_sf"/>
</dbReference>
<keyword evidence="9" id="KW-1185">Reference proteome</keyword>
<keyword evidence="1" id="KW-0001">2Fe-2S</keyword>
<feature type="compositionally biased region" description="Low complexity" evidence="6">
    <location>
        <begin position="111"/>
        <end position="124"/>
    </location>
</feature>
<keyword evidence="2" id="KW-0479">Metal-binding</keyword>
<evidence type="ECO:0000313" key="9">
    <source>
        <dbReference type="Proteomes" id="UP000292507"/>
    </source>
</evidence>
<dbReference type="GO" id="GO:0046872">
    <property type="term" value="F:metal ion binding"/>
    <property type="evidence" value="ECO:0007669"/>
    <property type="project" value="UniProtKB-KW"/>
</dbReference>
<dbReference type="PANTHER" id="PTHR35585">
    <property type="entry name" value="HHE DOMAIN PROTEIN (AFU_ORTHOLOGUE AFUA_4G00730)"/>
    <property type="match status" value="1"/>
</dbReference>
<keyword evidence="3" id="KW-0408">Iron</keyword>
<dbReference type="AlphaFoldDB" id="A0A4Q7Y6N8"/>
<feature type="region of interest" description="Disordered" evidence="6">
    <location>
        <begin position="105"/>
        <end position="124"/>
    </location>
</feature>
<keyword evidence="5" id="KW-1015">Disulfide bond</keyword>
<protein>
    <submittedName>
        <fullName evidence="8">Nitrite reductase/ring-hydroxylating ferredoxin subunit</fullName>
    </submittedName>
</protein>
<dbReference type="CDD" id="cd03467">
    <property type="entry name" value="Rieske"/>
    <property type="match status" value="1"/>
</dbReference>
<dbReference type="Pfam" id="PF01814">
    <property type="entry name" value="Hemerythrin"/>
    <property type="match status" value="1"/>
</dbReference>
<evidence type="ECO:0000256" key="2">
    <source>
        <dbReference type="ARBA" id="ARBA00022723"/>
    </source>
</evidence>
<dbReference type="OrthoDB" id="5523420at2"/>
<evidence type="ECO:0000256" key="6">
    <source>
        <dbReference type="SAM" id="MobiDB-lite"/>
    </source>
</evidence>
<dbReference type="PANTHER" id="PTHR35585:SF1">
    <property type="entry name" value="HHE DOMAIN PROTEIN (AFU_ORTHOLOGUE AFUA_4G00730)"/>
    <property type="match status" value="1"/>
</dbReference>
<dbReference type="Proteomes" id="UP000292507">
    <property type="component" value="Unassembled WGS sequence"/>
</dbReference>
<sequence length="288" mass="31045">MTAPDPSETAPPADGEMIAVEHEGSVVAVAMLAGELHAFDDTCPHAGCSLTEGELEGHTVVCPCHMATFDVTTGEIVEGPAPSGIATWSVAVADGALVLSEPQRAERDGNAQAGPADGAPPAAAQPDMDITALVELEHEAMRRQFEAIDALTNAEQLTEAWARLAELLEVHASGEESMLYPKLARAADEGTEEARHAVREHNEIRGSVRAVQQHAAGSEDWWQALRAAREVNEEHLQEEERDALPLFRENTDRARREQLGREWVAFQEQHQHGRGLSGGDVDPDDVAP</sequence>
<dbReference type="InterPro" id="IPR012312">
    <property type="entry name" value="Hemerythrin-like"/>
</dbReference>
<dbReference type="InterPro" id="IPR017941">
    <property type="entry name" value="Rieske_2Fe-2S"/>
</dbReference>
<name>A0A4Q7Y6N8_9ACTN</name>
<dbReference type="CDD" id="cd12108">
    <property type="entry name" value="Hr-like"/>
    <property type="match status" value="1"/>
</dbReference>
<dbReference type="PROSITE" id="PS51296">
    <property type="entry name" value="RIESKE"/>
    <property type="match status" value="1"/>
</dbReference>
<organism evidence="8 9">
    <name type="scientific">Blastococcus saxobsidens</name>
    <dbReference type="NCBI Taxonomy" id="138336"/>
    <lineage>
        <taxon>Bacteria</taxon>
        <taxon>Bacillati</taxon>
        <taxon>Actinomycetota</taxon>
        <taxon>Actinomycetes</taxon>
        <taxon>Geodermatophilales</taxon>
        <taxon>Geodermatophilaceae</taxon>
        <taxon>Blastococcus</taxon>
    </lineage>
</organism>
<dbReference type="GO" id="GO:0051537">
    <property type="term" value="F:2 iron, 2 sulfur cluster binding"/>
    <property type="evidence" value="ECO:0007669"/>
    <property type="project" value="UniProtKB-KW"/>
</dbReference>
<dbReference type="Pfam" id="PF00355">
    <property type="entry name" value="Rieske"/>
    <property type="match status" value="1"/>
</dbReference>
<dbReference type="EMBL" id="SHKV01000001">
    <property type="protein sequence ID" value="RZU31771.1"/>
    <property type="molecule type" value="Genomic_DNA"/>
</dbReference>
<evidence type="ECO:0000259" key="7">
    <source>
        <dbReference type="PROSITE" id="PS51296"/>
    </source>
</evidence>
<keyword evidence="4" id="KW-0411">Iron-sulfur</keyword>
<dbReference type="RefSeq" id="WP_104527553.1">
    <property type="nucleotide sequence ID" value="NZ_POQT01000006.1"/>
</dbReference>
<dbReference type="Gene3D" id="2.102.10.10">
    <property type="entry name" value="Rieske [2Fe-2S] iron-sulphur domain"/>
    <property type="match status" value="1"/>
</dbReference>
<dbReference type="PRINTS" id="PR00162">
    <property type="entry name" value="RIESKE"/>
</dbReference>
<dbReference type="Gene3D" id="1.20.120.520">
    <property type="entry name" value="nmb1532 protein domain like"/>
    <property type="match status" value="1"/>
</dbReference>
<evidence type="ECO:0000256" key="4">
    <source>
        <dbReference type="ARBA" id="ARBA00023014"/>
    </source>
</evidence>
<proteinExistence type="predicted"/>
<feature type="region of interest" description="Disordered" evidence="6">
    <location>
        <begin position="265"/>
        <end position="288"/>
    </location>
</feature>
<evidence type="ECO:0000256" key="1">
    <source>
        <dbReference type="ARBA" id="ARBA00022714"/>
    </source>
</evidence>
<dbReference type="SUPFAM" id="SSF50022">
    <property type="entry name" value="ISP domain"/>
    <property type="match status" value="1"/>
</dbReference>
<dbReference type="GO" id="GO:0004497">
    <property type="term" value="F:monooxygenase activity"/>
    <property type="evidence" value="ECO:0007669"/>
    <property type="project" value="UniProtKB-ARBA"/>
</dbReference>
<evidence type="ECO:0000256" key="3">
    <source>
        <dbReference type="ARBA" id="ARBA00023004"/>
    </source>
</evidence>
<dbReference type="GO" id="GO:0016705">
    <property type="term" value="F:oxidoreductase activity, acting on paired donors, with incorporation or reduction of molecular oxygen"/>
    <property type="evidence" value="ECO:0007669"/>
    <property type="project" value="UniProtKB-ARBA"/>
</dbReference>
<evidence type="ECO:0000313" key="8">
    <source>
        <dbReference type="EMBL" id="RZU31771.1"/>
    </source>
</evidence>
<gene>
    <name evidence="8" type="ORF">BKA19_1452</name>
</gene>